<feature type="transmembrane region" description="Helical" evidence="1">
    <location>
        <begin position="7"/>
        <end position="27"/>
    </location>
</feature>
<evidence type="ECO:0008006" key="4">
    <source>
        <dbReference type="Google" id="ProtNLM"/>
    </source>
</evidence>
<accession>A0A4Q9V208</accession>
<sequence>MKGLPPVGYYIAMLGTLALVLVVGITFGVQSAALVLSGALVLLACVRMSSLRRLVPCIRSTAIDVLTLCVLAIALAYFGMWGDTPNIVQISGVM</sequence>
<protein>
    <recommendedName>
        <fullName evidence="4">DUF3017 domain-containing protein</fullName>
    </recommendedName>
</protein>
<feature type="transmembrane region" description="Helical" evidence="1">
    <location>
        <begin position="62"/>
        <end position="81"/>
    </location>
</feature>
<dbReference type="Proteomes" id="UP000293036">
    <property type="component" value="Unassembled WGS sequence"/>
</dbReference>
<dbReference type="EMBL" id="SJDT01000003">
    <property type="protein sequence ID" value="TBW22160.1"/>
    <property type="molecule type" value="Genomic_DNA"/>
</dbReference>
<reference evidence="2 3" key="1">
    <citation type="submission" date="2019-02" db="EMBL/GenBank/DDBJ databases">
        <title>Arcanobacterium bovis sp. nov., isolated from the milk of a cow with mastitis.</title>
        <authorList>
            <person name="Sammra O."/>
            <person name="Foster G."/>
            <person name="Hassan A."/>
            <person name="Alssahen M."/>
            <person name="Laemmler C."/>
            <person name="Borowiak M."/>
            <person name="Malorny B."/>
            <person name="Abdulmawjood A."/>
        </authorList>
    </citation>
    <scope>NUCLEOTIDE SEQUENCE [LARGE SCALE GENOMIC DNA]</scope>
    <source>
        <strain evidence="2 3">C605018/01/1</strain>
    </source>
</reference>
<keyword evidence="1" id="KW-0472">Membrane</keyword>
<name>A0A4Q9V208_9ACTO</name>
<comment type="caution">
    <text evidence="2">The sequence shown here is derived from an EMBL/GenBank/DDBJ whole genome shotgun (WGS) entry which is preliminary data.</text>
</comment>
<proteinExistence type="predicted"/>
<evidence type="ECO:0000256" key="1">
    <source>
        <dbReference type="SAM" id="Phobius"/>
    </source>
</evidence>
<organism evidence="2 3">
    <name type="scientific">Arcanobacterium bovis</name>
    <dbReference type="NCBI Taxonomy" id="2529275"/>
    <lineage>
        <taxon>Bacteria</taxon>
        <taxon>Bacillati</taxon>
        <taxon>Actinomycetota</taxon>
        <taxon>Actinomycetes</taxon>
        <taxon>Actinomycetales</taxon>
        <taxon>Actinomycetaceae</taxon>
        <taxon>Arcanobacterium</taxon>
    </lineage>
</organism>
<keyword evidence="1" id="KW-1133">Transmembrane helix</keyword>
<evidence type="ECO:0000313" key="3">
    <source>
        <dbReference type="Proteomes" id="UP000293036"/>
    </source>
</evidence>
<feature type="transmembrane region" description="Helical" evidence="1">
    <location>
        <begin position="33"/>
        <end position="50"/>
    </location>
</feature>
<gene>
    <name evidence="2" type="ORF">EZJ44_04880</name>
</gene>
<dbReference type="RefSeq" id="WP_131280797.1">
    <property type="nucleotide sequence ID" value="NZ_JBHSLR010000009.1"/>
</dbReference>
<keyword evidence="3" id="KW-1185">Reference proteome</keyword>
<dbReference type="AlphaFoldDB" id="A0A4Q9V208"/>
<keyword evidence="1" id="KW-0812">Transmembrane</keyword>
<evidence type="ECO:0000313" key="2">
    <source>
        <dbReference type="EMBL" id="TBW22160.1"/>
    </source>
</evidence>